<sequence length="409" mass="47094">MIQQYKIINDPVHGFINIPGGIILDIIQHPLFQRLKEIKQLGLTSLVYPGACHTRLNHALGAMHLMNEAVNSLRTKGVIIDESEQEQAMVAILLHDIGHGPFSHALENDIIKGVSHEEITLQLMDIINKEMDGKISVAIDIFTGKYSKRFLHQLVSSQLDVDRLDYLRRDSFFSGVAEGMIGHERIIKMMTVKNNNLVIEEKGIYSVEKFLISRRLMYWQVYLHKTVIAAEQLLVEIINRAREIHSASSSLKGSPSLLYFLEKSVETNSMSSPEVLDMFARLDDSDVISAIKQWCINEDIVLSRLCRMLVERRLPHIELSKEPFDGITFEAKISEFERTYNLPREYSRYFVKTGEVQNRGYDQNEENIRILTKNGESWDIYEISDMLSSKAFSQITKKYFLCTPKNFYI</sequence>
<feature type="domain" description="HD/PDEase" evidence="1">
    <location>
        <begin position="51"/>
        <end position="176"/>
    </location>
</feature>
<accession>A0A644VBJ2</accession>
<evidence type="ECO:0000313" key="2">
    <source>
        <dbReference type="EMBL" id="MPL88704.1"/>
    </source>
</evidence>
<dbReference type="Gene3D" id="1.10.3210.10">
    <property type="entry name" value="Hypothetical protein af1432"/>
    <property type="match status" value="1"/>
</dbReference>
<dbReference type="GO" id="GO:0008832">
    <property type="term" value="F:dGTPase activity"/>
    <property type="evidence" value="ECO:0007669"/>
    <property type="project" value="TreeGrafter"/>
</dbReference>
<dbReference type="InterPro" id="IPR003607">
    <property type="entry name" value="HD/PDEase_dom"/>
</dbReference>
<gene>
    <name evidence="2" type="ORF">SDC9_34730</name>
</gene>
<proteinExistence type="predicted"/>
<dbReference type="EMBL" id="VSSQ01000263">
    <property type="protein sequence ID" value="MPL88704.1"/>
    <property type="molecule type" value="Genomic_DNA"/>
</dbReference>
<organism evidence="2">
    <name type="scientific">bioreactor metagenome</name>
    <dbReference type="NCBI Taxonomy" id="1076179"/>
    <lineage>
        <taxon>unclassified sequences</taxon>
        <taxon>metagenomes</taxon>
        <taxon>ecological metagenomes</taxon>
    </lineage>
</organism>
<dbReference type="InterPro" id="IPR050135">
    <property type="entry name" value="dGTPase-like"/>
</dbReference>
<dbReference type="Pfam" id="PF19276">
    <property type="entry name" value="HD_assoc_2"/>
    <property type="match status" value="1"/>
</dbReference>
<dbReference type="PANTHER" id="PTHR11373:SF4">
    <property type="entry name" value="DEOXYNUCLEOSIDE TRIPHOSPHATE TRIPHOSPHOHYDROLASE SAMHD1"/>
    <property type="match status" value="1"/>
</dbReference>
<reference evidence="2" key="1">
    <citation type="submission" date="2019-08" db="EMBL/GenBank/DDBJ databases">
        <authorList>
            <person name="Kucharzyk K."/>
            <person name="Murdoch R.W."/>
            <person name="Higgins S."/>
            <person name="Loffler F."/>
        </authorList>
    </citation>
    <scope>NUCLEOTIDE SEQUENCE</scope>
</reference>
<dbReference type="CDD" id="cd00077">
    <property type="entry name" value="HDc"/>
    <property type="match status" value="1"/>
</dbReference>
<evidence type="ECO:0000259" key="1">
    <source>
        <dbReference type="SMART" id="SM00471"/>
    </source>
</evidence>
<dbReference type="PANTHER" id="PTHR11373">
    <property type="entry name" value="DEOXYNUCLEOSIDE TRIPHOSPHATE TRIPHOSPHOHYDROLASE"/>
    <property type="match status" value="1"/>
</dbReference>
<dbReference type="InterPro" id="IPR006674">
    <property type="entry name" value="HD_domain"/>
</dbReference>
<name>A0A644VBJ2_9ZZZZ</name>
<dbReference type="SUPFAM" id="SSF109604">
    <property type="entry name" value="HD-domain/PDEase-like"/>
    <property type="match status" value="1"/>
</dbReference>
<dbReference type="Pfam" id="PF01966">
    <property type="entry name" value="HD"/>
    <property type="match status" value="1"/>
</dbReference>
<dbReference type="GO" id="GO:0006203">
    <property type="term" value="P:dGTP catabolic process"/>
    <property type="evidence" value="ECO:0007669"/>
    <property type="project" value="TreeGrafter"/>
</dbReference>
<dbReference type="AlphaFoldDB" id="A0A644VBJ2"/>
<dbReference type="SMART" id="SM00471">
    <property type="entry name" value="HDc"/>
    <property type="match status" value="1"/>
</dbReference>
<comment type="caution">
    <text evidence="2">The sequence shown here is derived from an EMBL/GenBank/DDBJ whole genome shotgun (WGS) entry which is preliminary data.</text>
</comment>
<dbReference type="InterPro" id="IPR045509">
    <property type="entry name" value="HD_assoc_2"/>
</dbReference>
<protein>
    <recommendedName>
        <fullName evidence="1">HD/PDEase domain-containing protein</fullName>
    </recommendedName>
</protein>